<dbReference type="Gene3D" id="1.10.1060.10">
    <property type="entry name" value="Alpha-helical ferredoxin"/>
    <property type="match status" value="1"/>
</dbReference>
<dbReference type="RefSeq" id="WP_011395208.1">
    <property type="nucleotide sequence ID" value="NC_007645.1"/>
</dbReference>
<gene>
    <name evidence="13" type="ordered locus">HCH_01266</name>
</gene>
<dbReference type="Gene3D" id="3.30.70.2740">
    <property type="match status" value="1"/>
</dbReference>
<evidence type="ECO:0000259" key="12">
    <source>
        <dbReference type="PROSITE" id="PS51387"/>
    </source>
</evidence>
<dbReference type="eggNOG" id="COG0247">
    <property type="taxonomic scope" value="Bacteria"/>
</dbReference>
<keyword evidence="6" id="KW-0809">Transit peptide</keyword>
<dbReference type="InterPro" id="IPR016167">
    <property type="entry name" value="FAD-bd_PCMH_sub1"/>
</dbReference>
<keyword evidence="14" id="KW-1185">Reference proteome</keyword>
<feature type="domain" description="4Fe-4S ferredoxin-type" evidence="11">
    <location>
        <begin position="529"/>
        <end position="560"/>
    </location>
</feature>
<dbReference type="Pfam" id="PF02754">
    <property type="entry name" value="CCG"/>
    <property type="match status" value="2"/>
</dbReference>
<dbReference type="SUPFAM" id="SSF46548">
    <property type="entry name" value="alpha-helical ferredoxin"/>
    <property type="match status" value="1"/>
</dbReference>
<dbReference type="InterPro" id="IPR009051">
    <property type="entry name" value="Helical_ferredxn"/>
</dbReference>
<keyword evidence="4" id="KW-0479">Metal-binding</keyword>
<dbReference type="HOGENOM" id="CLU_013688_0_0_6"/>
<dbReference type="InterPro" id="IPR036318">
    <property type="entry name" value="FAD-bd_PCMH-like_sf"/>
</dbReference>
<evidence type="ECO:0000256" key="1">
    <source>
        <dbReference type="ARBA" id="ARBA00001974"/>
    </source>
</evidence>
<evidence type="ECO:0000313" key="13">
    <source>
        <dbReference type="EMBL" id="ABC28135.1"/>
    </source>
</evidence>
<dbReference type="Proteomes" id="UP000000238">
    <property type="component" value="Chromosome"/>
</dbReference>
<evidence type="ECO:0000256" key="2">
    <source>
        <dbReference type="ARBA" id="ARBA00008000"/>
    </source>
</evidence>
<dbReference type="PANTHER" id="PTHR11748:SF111">
    <property type="entry name" value="D-LACTATE DEHYDROGENASE, MITOCHONDRIAL-RELATED"/>
    <property type="match status" value="1"/>
</dbReference>
<dbReference type="PANTHER" id="PTHR11748">
    <property type="entry name" value="D-LACTATE DEHYDROGENASE"/>
    <property type="match status" value="1"/>
</dbReference>
<keyword evidence="3" id="KW-0285">Flavoprotein</keyword>
<dbReference type="GO" id="GO:0008720">
    <property type="term" value="F:D-lactate dehydrogenase (NAD+) activity"/>
    <property type="evidence" value="ECO:0007669"/>
    <property type="project" value="TreeGrafter"/>
</dbReference>
<feature type="domain" description="4Fe-4S ferredoxin-type" evidence="11">
    <location>
        <begin position="588"/>
        <end position="616"/>
    </location>
</feature>
<dbReference type="eggNOG" id="COG0277">
    <property type="taxonomic scope" value="Bacteria"/>
</dbReference>
<dbReference type="AlphaFoldDB" id="Q2SMI9"/>
<reference evidence="13 14" key="1">
    <citation type="journal article" date="2005" name="Nucleic Acids Res.">
        <title>Genomic blueprint of Hahella chejuensis, a marine microbe producing an algicidal agent.</title>
        <authorList>
            <person name="Jeong H."/>
            <person name="Yim J.H."/>
            <person name="Lee C."/>
            <person name="Choi S.-H."/>
            <person name="Park Y.K."/>
            <person name="Yoon S.H."/>
            <person name="Hur C.-G."/>
            <person name="Kang H.-Y."/>
            <person name="Kim D."/>
            <person name="Lee H.H."/>
            <person name="Park K.H."/>
            <person name="Park S.-H."/>
            <person name="Park H.-S."/>
            <person name="Lee H.K."/>
            <person name="Oh T.K."/>
            <person name="Kim J.F."/>
        </authorList>
    </citation>
    <scope>NUCLEOTIDE SEQUENCE [LARGE SCALE GENOMIC DNA]</scope>
    <source>
        <strain evidence="13 14">KCTC 2396</strain>
    </source>
</reference>
<dbReference type="GO" id="GO:0004458">
    <property type="term" value="F:D-lactate dehydrogenase (cytochrome) activity"/>
    <property type="evidence" value="ECO:0007669"/>
    <property type="project" value="UniProtKB-EC"/>
</dbReference>
<keyword evidence="8" id="KW-0408">Iron</keyword>
<dbReference type="OrthoDB" id="9811557at2"/>
<evidence type="ECO:0000256" key="8">
    <source>
        <dbReference type="ARBA" id="ARBA00023004"/>
    </source>
</evidence>
<dbReference type="Gene3D" id="1.10.45.10">
    <property type="entry name" value="Vanillyl-alcohol Oxidase, Chain A, domain 4"/>
    <property type="match status" value="1"/>
</dbReference>
<dbReference type="SUPFAM" id="SSF56176">
    <property type="entry name" value="FAD-binding/transporter-associated domain-like"/>
    <property type="match status" value="1"/>
</dbReference>
<dbReference type="PROSITE" id="PS00198">
    <property type="entry name" value="4FE4S_FER_1"/>
    <property type="match status" value="2"/>
</dbReference>
<protein>
    <recommendedName>
        <fullName evidence="10">D-lactate dehydrogenase (cytochrome)</fullName>
        <ecNumber evidence="10">1.1.2.4</ecNumber>
    </recommendedName>
</protein>
<evidence type="ECO:0000256" key="5">
    <source>
        <dbReference type="ARBA" id="ARBA00022827"/>
    </source>
</evidence>
<evidence type="ECO:0000256" key="9">
    <source>
        <dbReference type="ARBA" id="ARBA00023014"/>
    </source>
</evidence>
<dbReference type="GO" id="GO:0051536">
    <property type="term" value="F:iron-sulfur cluster binding"/>
    <property type="evidence" value="ECO:0007669"/>
    <property type="project" value="UniProtKB-KW"/>
</dbReference>
<dbReference type="PROSITE" id="PS51379">
    <property type="entry name" value="4FE4S_FER_2"/>
    <property type="match status" value="2"/>
</dbReference>
<comment type="cofactor">
    <cofactor evidence="1">
        <name>FAD</name>
        <dbReference type="ChEBI" id="CHEBI:57692"/>
    </cofactor>
</comment>
<organism evidence="13 14">
    <name type="scientific">Hahella chejuensis (strain KCTC 2396)</name>
    <dbReference type="NCBI Taxonomy" id="349521"/>
    <lineage>
        <taxon>Bacteria</taxon>
        <taxon>Pseudomonadati</taxon>
        <taxon>Pseudomonadota</taxon>
        <taxon>Gammaproteobacteria</taxon>
        <taxon>Oceanospirillales</taxon>
        <taxon>Hahellaceae</taxon>
        <taxon>Hahella</taxon>
    </lineage>
</organism>
<evidence type="ECO:0000256" key="7">
    <source>
        <dbReference type="ARBA" id="ARBA00023002"/>
    </source>
</evidence>
<sequence length="946" mass="102963">MSESFTRFSQAVRQFIPAARVIDDPLRRLAYGTDASFYRLIPQLVLRVENEDEVIRLLQQADAHHIALTFRAAGTSLSGQAVTDSVLVQLQGWREHRIEQNGARIRLQPGVIGAHANRYLAPFRRKIGPDPASINAAKIGGIAANNASGMCCGTKQNSYHTLSHIRAVMADGTVLDTADSDSRNAFAQTHGALLQGLSKLRAEILAKPELAAKIRHKYRLKNTTGYGINALLDFTDPVDILAHLLIGSEGTLGFISAITYNTVEDHPDKATALVFFPDIHIACQAVAALKASPVAAVELIDRRGLASVQSKPGTPEFVCDLPSGAAALLIETRAADAWSLDEQIQQIQQLLNEFSLLNQVPFSKDPHHCAQLWNLRKGLFPALGAAREVGTTVIIEDIAFPIEHLAEGVLELQRLFNEYDYPDALIFGHALEGNLHFVFSQEFSSELAIERYRGLMDAVAQLVAVRFGGSLKAEHGTGRNMAPFVELEWGAEAYAVMRRIKALFDPKGILNPGVIINDDPEAHLRHLKPLPAADPLIDKCIECGFCEPACPSRELTLTPRQRIVASREIARLQASGEDAEQLQALVDAYDYAGDDTCAACGLCALSCPVSINTGDLTRLHRKQKNTARAGKAQWAAEHFSMLTKATRLGLGGADAMHRILGAGAMAKLSHAARKLSKERIPLWHPYLPTAASPCRTDKKAADVVYFSSCASRTMGPARGDAETRSLTEACLRLLEKAGFQVRFPPNTGQLCCGLPFASKGFPDSARQKAEELAQALLASSEDGRLAVFCDASPCTQKLKEAIEQTETGKKLRIYDSVEFIHDFVLDRLTIQKEESPIAIHVTCSAQKMGIGEKLLAIAKRCCNQVVTPEHITCCGFAGDRGFSHPELNASALAPLKAQIQHKGCGEGFSNSRSCEIGLSLHAGVHYHSIVYLVDRVSEKTAEPERV</sequence>
<evidence type="ECO:0000256" key="6">
    <source>
        <dbReference type="ARBA" id="ARBA00022946"/>
    </source>
</evidence>
<evidence type="ECO:0000259" key="11">
    <source>
        <dbReference type="PROSITE" id="PS51379"/>
    </source>
</evidence>
<dbReference type="InterPro" id="IPR016166">
    <property type="entry name" value="FAD-bd_PCMH"/>
</dbReference>
<dbReference type="Gene3D" id="3.30.465.10">
    <property type="match status" value="1"/>
</dbReference>
<proteinExistence type="inferred from homology"/>
<dbReference type="PROSITE" id="PS51387">
    <property type="entry name" value="FAD_PCMH"/>
    <property type="match status" value="1"/>
</dbReference>
<dbReference type="InterPro" id="IPR004113">
    <property type="entry name" value="FAD-bd_oxidored_4_C"/>
</dbReference>
<dbReference type="GO" id="GO:1903457">
    <property type="term" value="P:lactate catabolic process"/>
    <property type="evidence" value="ECO:0007669"/>
    <property type="project" value="TreeGrafter"/>
</dbReference>
<accession>Q2SMI9</accession>
<dbReference type="STRING" id="349521.HCH_01266"/>
<keyword evidence="9" id="KW-0411">Iron-sulfur</keyword>
<dbReference type="InterPro" id="IPR016171">
    <property type="entry name" value="Vanillyl_alc_oxidase_C-sub2"/>
</dbReference>
<dbReference type="InterPro" id="IPR006094">
    <property type="entry name" value="Oxid_FAD_bind_N"/>
</dbReference>
<comment type="similarity">
    <text evidence="2">Belongs to the FAD-binding oxidoreductase/transferase type 4 family.</text>
</comment>
<evidence type="ECO:0000256" key="3">
    <source>
        <dbReference type="ARBA" id="ARBA00022630"/>
    </source>
</evidence>
<name>Q2SMI9_HAHCH</name>
<evidence type="ECO:0000313" key="14">
    <source>
        <dbReference type="Proteomes" id="UP000000238"/>
    </source>
</evidence>
<evidence type="ECO:0000256" key="10">
    <source>
        <dbReference type="ARBA" id="ARBA00038897"/>
    </source>
</evidence>
<dbReference type="Pfam" id="PF13183">
    <property type="entry name" value="Fer4_8"/>
    <property type="match status" value="1"/>
</dbReference>
<dbReference type="InterPro" id="IPR017896">
    <property type="entry name" value="4Fe4S_Fe-S-bd"/>
</dbReference>
<dbReference type="FunFam" id="1.10.45.10:FF:000001">
    <property type="entry name" value="D-lactate dehydrogenase mitochondrial"/>
    <property type="match status" value="1"/>
</dbReference>
<dbReference type="Pfam" id="PF01565">
    <property type="entry name" value="FAD_binding_4"/>
    <property type="match status" value="1"/>
</dbReference>
<dbReference type="EMBL" id="CP000155">
    <property type="protein sequence ID" value="ABC28135.1"/>
    <property type="molecule type" value="Genomic_DNA"/>
</dbReference>
<dbReference type="InterPro" id="IPR004017">
    <property type="entry name" value="Cys_rich_dom"/>
</dbReference>
<dbReference type="GO" id="GO:0046872">
    <property type="term" value="F:metal ion binding"/>
    <property type="evidence" value="ECO:0007669"/>
    <property type="project" value="UniProtKB-KW"/>
</dbReference>
<dbReference type="InterPro" id="IPR016169">
    <property type="entry name" value="FAD-bd_PCMH_sub2"/>
</dbReference>
<dbReference type="KEGG" id="hch:HCH_01266"/>
<keyword evidence="7" id="KW-0560">Oxidoreductase</keyword>
<evidence type="ECO:0000256" key="4">
    <source>
        <dbReference type="ARBA" id="ARBA00022723"/>
    </source>
</evidence>
<keyword evidence="5" id="KW-0274">FAD</keyword>
<dbReference type="SUPFAM" id="SSF55103">
    <property type="entry name" value="FAD-linked oxidases, C-terminal domain"/>
    <property type="match status" value="1"/>
</dbReference>
<dbReference type="eggNOG" id="COG0479">
    <property type="taxonomic scope" value="Bacteria"/>
</dbReference>
<dbReference type="Pfam" id="PF02913">
    <property type="entry name" value="FAD-oxidase_C"/>
    <property type="match status" value="1"/>
</dbReference>
<dbReference type="InterPro" id="IPR017900">
    <property type="entry name" value="4Fe4S_Fe_S_CS"/>
</dbReference>
<dbReference type="GO" id="GO:0071949">
    <property type="term" value="F:FAD binding"/>
    <property type="evidence" value="ECO:0007669"/>
    <property type="project" value="InterPro"/>
</dbReference>
<dbReference type="Gene3D" id="3.30.43.10">
    <property type="entry name" value="Uridine Diphospho-n-acetylenolpyruvylglucosamine Reductase, domain 2"/>
    <property type="match status" value="1"/>
</dbReference>
<dbReference type="EC" id="1.1.2.4" evidence="10"/>
<dbReference type="InterPro" id="IPR016164">
    <property type="entry name" value="FAD-linked_Oxase-like_C"/>
</dbReference>
<feature type="domain" description="FAD-binding PCMH-type" evidence="12">
    <location>
        <begin position="38"/>
        <end position="265"/>
    </location>
</feature>